<dbReference type="EMBL" id="BMYM01000001">
    <property type="protein sequence ID" value="GHD29458.1"/>
    <property type="molecule type" value="Genomic_DNA"/>
</dbReference>
<dbReference type="PANTHER" id="PTHR11533">
    <property type="entry name" value="PROTEASE M1 ZINC METALLOPROTEASE"/>
    <property type="match status" value="1"/>
</dbReference>
<feature type="region of interest" description="Disordered" evidence="1">
    <location>
        <begin position="739"/>
        <end position="780"/>
    </location>
</feature>
<feature type="chain" id="PRO_5037218727" evidence="2">
    <location>
        <begin position="21"/>
        <end position="780"/>
    </location>
</feature>
<feature type="signal peptide" evidence="2">
    <location>
        <begin position="1"/>
        <end position="20"/>
    </location>
</feature>
<dbReference type="SUPFAM" id="SSF55486">
    <property type="entry name" value="Metalloproteases ('zincins'), catalytic domain"/>
    <property type="match status" value="1"/>
</dbReference>
<dbReference type="GO" id="GO:0042277">
    <property type="term" value="F:peptide binding"/>
    <property type="evidence" value="ECO:0007669"/>
    <property type="project" value="TreeGrafter"/>
</dbReference>
<reference evidence="4" key="1">
    <citation type="journal article" date="2014" name="Int. J. Syst. Evol. Microbiol.">
        <title>Complete genome sequence of Corynebacterium casei LMG S-19264T (=DSM 44701T), isolated from a smear-ripened cheese.</title>
        <authorList>
            <consortium name="US DOE Joint Genome Institute (JGI-PGF)"/>
            <person name="Walter F."/>
            <person name="Albersmeier A."/>
            <person name="Kalinowski J."/>
            <person name="Ruckert C."/>
        </authorList>
    </citation>
    <scope>NUCLEOTIDE SEQUENCE</scope>
    <source>
        <strain evidence="4">KCTC 23430</strain>
    </source>
</reference>
<protein>
    <submittedName>
        <fullName evidence="4">Aminopeptidase</fullName>
    </submittedName>
</protein>
<keyword evidence="5" id="KW-1185">Reference proteome</keyword>
<keyword evidence="4" id="KW-0031">Aminopeptidase</keyword>
<evidence type="ECO:0000313" key="4">
    <source>
        <dbReference type="EMBL" id="GHD29458.1"/>
    </source>
</evidence>
<dbReference type="PANTHER" id="PTHR11533:SF174">
    <property type="entry name" value="PUROMYCIN-SENSITIVE AMINOPEPTIDASE-RELATED"/>
    <property type="match status" value="1"/>
</dbReference>
<dbReference type="InterPro" id="IPR014782">
    <property type="entry name" value="Peptidase_M1_dom"/>
</dbReference>
<comment type="caution">
    <text evidence="4">The sequence shown here is derived from an EMBL/GenBank/DDBJ whole genome shotgun (WGS) entry which is preliminary data.</text>
</comment>
<dbReference type="Pfam" id="PF01433">
    <property type="entry name" value="Peptidase_M1"/>
    <property type="match status" value="1"/>
</dbReference>
<evidence type="ECO:0000259" key="3">
    <source>
        <dbReference type="Pfam" id="PF01433"/>
    </source>
</evidence>
<feature type="compositionally biased region" description="Basic and acidic residues" evidence="1">
    <location>
        <begin position="757"/>
        <end position="780"/>
    </location>
</feature>
<dbReference type="InterPro" id="IPR027268">
    <property type="entry name" value="Peptidase_M4/M1_CTD_sf"/>
</dbReference>
<evidence type="ECO:0000256" key="1">
    <source>
        <dbReference type="SAM" id="MobiDB-lite"/>
    </source>
</evidence>
<dbReference type="RefSeq" id="WP_189475688.1">
    <property type="nucleotide sequence ID" value="NZ_BMYM01000001.1"/>
</dbReference>
<accession>A0A918XEY4</accession>
<keyword evidence="2" id="KW-0732">Signal</keyword>
<gene>
    <name evidence="4" type="primary">pepN</name>
    <name evidence="4" type="ORF">GCM10007053_10020</name>
</gene>
<evidence type="ECO:0000313" key="5">
    <source>
        <dbReference type="Proteomes" id="UP000644693"/>
    </source>
</evidence>
<organism evidence="4 5">
    <name type="scientific">Parahalioglobus pacificus</name>
    <dbReference type="NCBI Taxonomy" id="930806"/>
    <lineage>
        <taxon>Bacteria</taxon>
        <taxon>Pseudomonadati</taxon>
        <taxon>Pseudomonadota</taxon>
        <taxon>Gammaproteobacteria</taxon>
        <taxon>Cellvibrionales</taxon>
        <taxon>Halieaceae</taxon>
        <taxon>Parahalioglobus</taxon>
    </lineage>
</organism>
<feature type="domain" description="Peptidase M1 membrane alanine aminopeptidase" evidence="3">
    <location>
        <begin position="415"/>
        <end position="571"/>
    </location>
</feature>
<dbReference type="GO" id="GO:0005615">
    <property type="term" value="C:extracellular space"/>
    <property type="evidence" value="ECO:0007669"/>
    <property type="project" value="TreeGrafter"/>
</dbReference>
<sequence length="780" mass="89975">MSLLKNIIIAASVFSSAALAATTGPEKFAQLGHLLNTPTETRLASGAPGPDYWQQRADYRIEVTLDDKRQRLDGLVTIDYTNNSPHTLTYLWVQLDQNRFQPDSDDMLTRTAPNFDKFPYGTMAHLLERQDFDGGFKIDAVTDANGQPLAHTINKTMMRIELPEPLAPAAQFTFSIDWDHNIIDATTVSARGGYEYFEADDNYLYEIAQWYPRIAAYTDYQGWQNKQFLGNGEFTLELGDFEVLITAPADHIVTATGVLQNADEVLTAAQLERYQRAQTSSEQLFIVTPAEAKQNEKSRSRDQKTWRFFAENVRDFAFASSRKFIWDAQAVPNGGSGTVLAMSLYPNEAEPLWSQYSTPAIAHTIEVYSRYTFEYPYPVSISVNGPVGGMEYPMITFNKPRPYPDQTYWDVRQVAGDKTWERSKYGLISVIIHEVGHNYFPMIVNSDERQWTWMDEGMNTFLQFVTEQEWEDGYPSRRGEPENIIEYMTSSPQVPIMTNSETIHQFGNNAYGKPATALNILRESIMGRELFDYAFREFAQRWMFKRPTPADFFRTMEDASAVDLDWFWRGWFYGTEHVDISIADVSLYQVDTGNPDVEKAWQREEEERKEPTLSQQRNADVETLVDRNRDLRDFYTDYDEFDVTPYDYAQFEKLQQSLTDKERALLAADKNFYTVRFDNVGGLVTPLPLRITYAGGKTEEMVIPAEIWRRNAQSVTKLFIADREITSIEFDPYRSTADANTADNAWPRQPKASRFKLFKESEKPNPMRHQDKEQWEQPIR</sequence>
<dbReference type="GO" id="GO:0016020">
    <property type="term" value="C:membrane"/>
    <property type="evidence" value="ECO:0007669"/>
    <property type="project" value="TreeGrafter"/>
</dbReference>
<keyword evidence="4" id="KW-0645">Protease</keyword>
<proteinExistence type="predicted"/>
<name>A0A918XEY4_9GAMM</name>
<dbReference type="GO" id="GO:0070006">
    <property type="term" value="F:metalloaminopeptidase activity"/>
    <property type="evidence" value="ECO:0007669"/>
    <property type="project" value="TreeGrafter"/>
</dbReference>
<keyword evidence="4" id="KW-0378">Hydrolase</keyword>
<dbReference type="InterPro" id="IPR050344">
    <property type="entry name" value="Peptidase_M1_aminopeptidases"/>
</dbReference>
<dbReference type="Proteomes" id="UP000644693">
    <property type="component" value="Unassembled WGS sequence"/>
</dbReference>
<dbReference type="Gene3D" id="1.10.390.10">
    <property type="entry name" value="Neutral Protease Domain 2"/>
    <property type="match status" value="1"/>
</dbReference>
<dbReference type="CDD" id="cd09604">
    <property type="entry name" value="M1_APN_like"/>
    <property type="match status" value="1"/>
</dbReference>
<dbReference type="GO" id="GO:0043171">
    <property type="term" value="P:peptide catabolic process"/>
    <property type="evidence" value="ECO:0007669"/>
    <property type="project" value="TreeGrafter"/>
</dbReference>
<evidence type="ECO:0000256" key="2">
    <source>
        <dbReference type="SAM" id="SignalP"/>
    </source>
</evidence>
<dbReference type="GO" id="GO:0008270">
    <property type="term" value="F:zinc ion binding"/>
    <property type="evidence" value="ECO:0007669"/>
    <property type="project" value="InterPro"/>
</dbReference>
<dbReference type="GO" id="GO:0005737">
    <property type="term" value="C:cytoplasm"/>
    <property type="evidence" value="ECO:0007669"/>
    <property type="project" value="TreeGrafter"/>
</dbReference>
<reference evidence="4" key="2">
    <citation type="submission" date="2020-09" db="EMBL/GenBank/DDBJ databases">
        <authorList>
            <person name="Sun Q."/>
            <person name="Kim S."/>
        </authorList>
    </citation>
    <scope>NUCLEOTIDE SEQUENCE</scope>
    <source>
        <strain evidence="4">KCTC 23430</strain>
    </source>
</reference>
<dbReference type="AlphaFoldDB" id="A0A918XEY4"/>